<feature type="transmembrane region" description="Helical" evidence="7">
    <location>
        <begin position="22"/>
        <end position="45"/>
    </location>
</feature>
<keyword evidence="6 7" id="KW-0472">Membrane</keyword>
<evidence type="ECO:0000256" key="5">
    <source>
        <dbReference type="ARBA" id="ARBA00022989"/>
    </source>
</evidence>
<evidence type="ECO:0000256" key="1">
    <source>
        <dbReference type="ARBA" id="ARBA00004651"/>
    </source>
</evidence>
<dbReference type="Proteomes" id="UP001500394">
    <property type="component" value="Unassembled WGS sequence"/>
</dbReference>
<evidence type="ECO:0000256" key="2">
    <source>
        <dbReference type="ARBA" id="ARBA00006679"/>
    </source>
</evidence>
<evidence type="ECO:0008006" key="10">
    <source>
        <dbReference type="Google" id="ProtNLM"/>
    </source>
</evidence>
<keyword evidence="5 7" id="KW-1133">Transmembrane helix</keyword>
<evidence type="ECO:0000256" key="3">
    <source>
        <dbReference type="ARBA" id="ARBA00022475"/>
    </source>
</evidence>
<organism evidence="8 9">
    <name type="scientific">Sphingobacterium thermophilum</name>
    <dbReference type="NCBI Taxonomy" id="768534"/>
    <lineage>
        <taxon>Bacteria</taxon>
        <taxon>Pseudomonadati</taxon>
        <taxon>Bacteroidota</taxon>
        <taxon>Sphingobacteriia</taxon>
        <taxon>Sphingobacteriales</taxon>
        <taxon>Sphingobacteriaceae</taxon>
        <taxon>Sphingobacterium</taxon>
    </lineage>
</organism>
<comment type="similarity">
    <text evidence="2">Belongs to the DoxX family.</text>
</comment>
<dbReference type="InterPro" id="IPR032808">
    <property type="entry name" value="DoxX"/>
</dbReference>
<evidence type="ECO:0000256" key="7">
    <source>
        <dbReference type="SAM" id="Phobius"/>
    </source>
</evidence>
<sequence>MIYHGVSKLPLLSDPSSFPDPLGVSPTVSLVLALISEIIAPILVILGLKTRWAVLPMIVTMIVAAFLVHGSDSFAKKELAILYFLVFIALFFTGAGKYAFDEPKES</sequence>
<reference evidence="9" key="1">
    <citation type="journal article" date="2019" name="Int. J. Syst. Evol. Microbiol.">
        <title>The Global Catalogue of Microorganisms (GCM) 10K type strain sequencing project: providing services to taxonomists for standard genome sequencing and annotation.</title>
        <authorList>
            <consortium name="The Broad Institute Genomics Platform"/>
            <consortium name="The Broad Institute Genome Sequencing Center for Infectious Disease"/>
            <person name="Wu L."/>
            <person name="Ma J."/>
        </authorList>
    </citation>
    <scope>NUCLEOTIDE SEQUENCE [LARGE SCALE GENOMIC DNA]</scope>
    <source>
        <strain evidence="9">JCM 17858</strain>
    </source>
</reference>
<keyword evidence="3" id="KW-1003">Cell membrane</keyword>
<dbReference type="InterPro" id="IPR051907">
    <property type="entry name" value="DoxX-like_oxidoreductase"/>
</dbReference>
<name>A0ABP8QWB9_9SPHI</name>
<comment type="caution">
    <text evidence="8">The sequence shown here is derived from an EMBL/GenBank/DDBJ whole genome shotgun (WGS) entry which is preliminary data.</text>
</comment>
<dbReference type="Pfam" id="PF07681">
    <property type="entry name" value="DoxX"/>
    <property type="match status" value="1"/>
</dbReference>
<accession>A0ABP8QWB9</accession>
<evidence type="ECO:0000256" key="4">
    <source>
        <dbReference type="ARBA" id="ARBA00022692"/>
    </source>
</evidence>
<comment type="subcellular location">
    <subcellularLocation>
        <location evidence="1">Cell membrane</location>
        <topology evidence="1">Multi-pass membrane protein</topology>
    </subcellularLocation>
</comment>
<dbReference type="PANTHER" id="PTHR33452">
    <property type="entry name" value="OXIDOREDUCTASE CATD-RELATED"/>
    <property type="match status" value="1"/>
</dbReference>
<evidence type="ECO:0000256" key="6">
    <source>
        <dbReference type="ARBA" id="ARBA00023136"/>
    </source>
</evidence>
<keyword evidence="4 7" id="KW-0812">Transmembrane</keyword>
<feature type="transmembrane region" description="Helical" evidence="7">
    <location>
        <begin position="52"/>
        <end position="69"/>
    </location>
</feature>
<protein>
    <recommendedName>
        <fullName evidence="10">DoxX</fullName>
    </recommendedName>
</protein>
<feature type="transmembrane region" description="Helical" evidence="7">
    <location>
        <begin position="81"/>
        <end position="100"/>
    </location>
</feature>
<evidence type="ECO:0000313" key="8">
    <source>
        <dbReference type="EMBL" id="GAA4511781.1"/>
    </source>
</evidence>
<proteinExistence type="inferred from homology"/>
<keyword evidence="9" id="KW-1185">Reference proteome</keyword>
<dbReference type="PANTHER" id="PTHR33452:SF1">
    <property type="entry name" value="INNER MEMBRANE PROTEIN YPHA-RELATED"/>
    <property type="match status" value="1"/>
</dbReference>
<gene>
    <name evidence="8" type="ORF">GCM10023173_04950</name>
</gene>
<dbReference type="EMBL" id="BAABGR010000006">
    <property type="protein sequence ID" value="GAA4511781.1"/>
    <property type="molecule type" value="Genomic_DNA"/>
</dbReference>
<evidence type="ECO:0000313" key="9">
    <source>
        <dbReference type="Proteomes" id="UP001500394"/>
    </source>
</evidence>